<proteinExistence type="predicted"/>
<dbReference type="RefSeq" id="WP_149324246.1">
    <property type="nucleotide sequence ID" value="NZ_CP043504.1"/>
</dbReference>
<dbReference type="EMBL" id="CP043504">
    <property type="protein sequence ID" value="QEO08813.1"/>
    <property type="molecule type" value="Genomic_DNA"/>
</dbReference>
<dbReference type="AlphaFoldDB" id="A0A5C1Y469"/>
<accession>A0A5C1Y469</accession>
<dbReference type="PROSITE" id="PS51257">
    <property type="entry name" value="PROKAR_LIPOPROTEIN"/>
    <property type="match status" value="1"/>
</dbReference>
<evidence type="ECO:0000313" key="3">
    <source>
        <dbReference type="Proteomes" id="UP000322159"/>
    </source>
</evidence>
<keyword evidence="1" id="KW-0732">Signal</keyword>
<keyword evidence="3" id="KW-1185">Reference proteome</keyword>
<gene>
    <name evidence="2" type="ORF">FLP23_01535</name>
</gene>
<sequence length="394" mass="39992">MIPRTRAGVAALAAVLVATALTGCSASTAGEVERYGQALRELDGVESVEVGISRPLPTLVDASVDVVLEADAEVLAAVVATACSFPRSPDIRLSLAVTAGATTLRQLGLASCPGDELAELAELAEAIEGTARAPIVLEFAADEVLRLSVVGDDPLDVLRALATAAFPGDFSVSGGPIEFATGPGAEVPALAEDLLALDARFPVLTAAVAPDSARLQVQGSFAASLTADVAAFLESRSASRWGARSVSVTEDGTLPSSSPATVLRDALAQELGVAGLANRGRLYFVVAGPDALTELSTAIQSRNPDGVEIVIESIGVQPRFGPELGTPLALSPDDNPYPAWAEQWRAAAAVPDVASVTVGRGTLVVTLAEGGDVGAVESLLADLAARFGVAARIA</sequence>
<name>A0A5C1Y469_9MICO</name>
<dbReference type="Proteomes" id="UP000322159">
    <property type="component" value="Chromosome"/>
</dbReference>
<feature type="chain" id="PRO_5039130717" evidence="1">
    <location>
        <begin position="30"/>
        <end position="394"/>
    </location>
</feature>
<reference evidence="2 3" key="1">
    <citation type="submission" date="2019-09" db="EMBL/GenBank/DDBJ databases">
        <title>Genome sequencing of strain KACC 19322.</title>
        <authorList>
            <person name="Heo J."/>
            <person name="Kim S.-J."/>
            <person name="Kim J.-S."/>
            <person name="Hong S.-B."/>
            <person name="Kwon S.-W."/>
        </authorList>
    </citation>
    <scope>NUCLEOTIDE SEQUENCE [LARGE SCALE GENOMIC DNA]</scope>
    <source>
        <strain evidence="2 3">KACC 19322</strain>
    </source>
</reference>
<organism evidence="2 3">
    <name type="scientific">Protaetiibacter larvae</name>
    <dbReference type="NCBI Taxonomy" id="2592654"/>
    <lineage>
        <taxon>Bacteria</taxon>
        <taxon>Bacillati</taxon>
        <taxon>Actinomycetota</taxon>
        <taxon>Actinomycetes</taxon>
        <taxon>Micrococcales</taxon>
        <taxon>Microbacteriaceae</taxon>
        <taxon>Protaetiibacter</taxon>
    </lineage>
</organism>
<feature type="signal peptide" evidence="1">
    <location>
        <begin position="1"/>
        <end position="29"/>
    </location>
</feature>
<evidence type="ECO:0000313" key="2">
    <source>
        <dbReference type="EMBL" id="QEO08813.1"/>
    </source>
</evidence>
<dbReference type="KEGG" id="lyk:FLP23_01535"/>
<protein>
    <submittedName>
        <fullName evidence="2">Uncharacterized protein</fullName>
    </submittedName>
</protein>
<evidence type="ECO:0000256" key="1">
    <source>
        <dbReference type="SAM" id="SignalP"/>
    </source>
</evidence>